<dbReference type="EMBL" id="SPSF01000015">
    <property type="protein sequence ID" value="MPQ61261.1"/>
    <property type="molecule type" value="Genomic_DNA"/>
</dbReference>
<dbReference type="InterPro" id="IPR043519">
    <property type="entry name" value="NT_sf"/>
</dbReference>
<sequence length="142" mass="16479">MIECLKNFYALDNIFNTSNNTNYKFKNLIGLNNYECIHPVKQRKVYEIANLLLKDNVGKYITDIIVFGSATTLFCSSFSDIDIIVLGDFSEFYPTVDLHEFGEIDLFGYNKKIFLSDMENNNFYRNAWLKGVKIYEQLSSSC</sequence>
<dbReference type="SUPFAM" id="SSF81301">
    <property type="entry name" value="Nucleotidyltransferase"/>
    <property type="match status" value="1"/>
</dbReference>
<dbReference type="Proteomes" id="UP000342249">
    <property type="component" value="Unassembled WGS sequence"/>
</dbReference>
<protein>
    <recommendedName>
        <fullName evidence="3">Polymerase nucleotidyl transferase domain-containing protein</fullName>
    </recommendedName>
</protein>
<accession>A0A5N7IJV8</accession>
<proteinExistence type="predicted"/>
<name>A0A5N7IJV8_9CLOT</name>
<gene>
    <name evidence="1" type="ORF">E4V82_03960</name>
</gene>
<dbReference type="AlphaFoldDB" id="A0A5N7IJV8"/>
<comment type="caution">
    <text evidence="1">The sequence shown here is derived from an EMBL/GenBank/DDBJ whole genome shotgun (WGS) entry which is preliminary data.</text>
</comment>
<dbReference type="RefSeq" id="WP_152750601.1">
    <property type="nucleotide sequence ID" value="NZ_SPSE01000016.1"/>
</dbReference>
<organism evidence="1 2">
    <name type="scientific">Clostridium estertheticum</name>
    <dbReference type="NCBI Taxonomy" id="238834"/>
    <lineage>
        <taxon>Bacteria</taxon>
        <taxon>Bacillati</taxon>
        <taxon>Bacillota</taxon>
        <taxon>Clostridia</taxon>
        <taxon>Eubacteriales</taxon>
        <taxon>Clostridiaceae</taxon>
        <taxon>Clostridium</taxon>
    </lineage>
</organism>
<evidence type="ECO:0008006" key="3">
    <source>
        <dbReference type="Google" id="ProtNLM"/>
    </source>
</evidence>
<evidence type="ECO:0000313" key="1">
    <source>
        <dbReference type="EMBL" id="MPQ61261.1"/>
    </source>
</evidence>
<evidence type="ECO:0000313" key="2">
    <source>
        <dbReference type="Proteomes" id="UP000342249"/>
    </source>
</evidence>
<reference evidence="1 2" key="1">
    <citation type="journal article" date="2019" name="Lett. Appl. Microbiol.">
        <title>A case of 'blown pack' spoilage of vacuum-packaged pork likely associated with Clostridium estertheticum in Canada.</title>
        <authorList>
            <person name="Zhang P."/>
            <person name="Ward P."/>
            <person name="McMullen L.M."/>
            <person name="Yang X."/>
        </authorList>
    </citation>
    <scope>NUCLEOTIDE SEQUENCE [LARGE SCALE GENOMIC DNA]</scope>
    <source>
        <strain evidence="1 2">MA19</strain>
    </source>
</reference>